<gene>
    <name evidence="2" type="ORF">BO70DRAFT_95058</name>
</gene>
<dbReference type="AlphaFoldDB" id="A0A317VR28"/>
<reference evidence="2 3" key="1">
    <citation type="submission" date="2016-12" db="EMBL/GenBank/DDBJ databases">
        <title>The genomes of Aspergillus section Nigri reveals drivers in fungal speciation.</title>
        <authorList>
            <consortium name="DOE Joint Genome Institute"/>
            <person name="Vesth T.C."/>
            <person name="Nybo J."/>
            <person name="Theobald S."/>
            <person name="Brandl J."/>
            <person name="Frisvad J.C."/>
            <person name="Nielsen K.F."/>
            <person name="Lyhne E.K."/>
            <person name="Kogle M.E."/>
            <person name="Kuo A."/>
            <person name="Riley R."/>
            <person name="Clum A."/>
            <person name="Nolan M."/>
            <person name="Lipzen A."/>
            <person name="Salamov A."/>
            <person name="Henrissat B."/>
            <person name="Wiebenga A."/>
            <person name="De Vries R.P."/>
            <person name="Grigoriev I.V."/>
            <person name="Mortensen U.H."/>
            <person name="Andersen M.R."/>
            <person name="Baker S.E."/>
        </authorList>
    </citation>
    <scope>NUCLEOTIDE SEQUENCE [LARGE SCALE GENOMIC DNA]</scope>
    <source>
        <strain evidence="2 3">CBS 117.55</strain>
    </source>
</reference>
<feature type="region of interest" description="Disordered" evidence="1">
    <location>
        <begin position="44"/>
        <end position="69"/>
    </location>
</feature>
<keyword evidence="3" id="KW-1185">Reference proteome</keyword>
<protein>
    <submittedName>
        <fullName evidence="2">Uncharacterized protein</fullName>
    </submittedName>
</protein>
<dbReference type="EMBL" id="MSFL01000021">
    <property type="protein sequence ID" value="PWY75358.1"/>
    <property type="molecule type" value="Genomic_DNA"/>
</dbReference>
<accession>A0A317VR28</accession>
<evidence type="ECO:0000313" key="2">
    <source>
        <dbReference type="EMBL" id="PWY75358.1"/>
    </source>
</evidence>
<name>A0A317VR28_9EURO</name>
<organism evidence="2 3">
    <name type="scientific">Aspergillus heteromorphus CBS 117.55</name>
    <dbReference type="NCBI Taxonomy" id="1448321"/>
    <lineage>
        <taxon>Eukaryota</taxon>
        <taxon>Fungi</taxon>
        <taxon>Dikarya</taxon>
        <taxon>Ascomycota</taxon>
        <taxon>Pezizomycotina</taxon>
        <taxon>Eurotiomycetes</taxon>
        <taxon>Eurotiomycetidae</taxon>
        <taxon>Eurotiales</taxon>
        <taxon>Aspergillaceae</taxon>
        <taxon>Aspergillus</taxon>
        <taxon>Aspergillus subgen. Circumdati</taxon>
    </lineage>
</organism>
<evidence type="ECO:0000313" key="3">
    <source>
        <dbReference type="Proteomes" id="UP000247233"/>
    </source>
</evidence>
<comment type="caution">
    <text evidence="2">The sequence shown here is derived from an EMBL/GenBank/DDBJ whole genome shotgun (WGS) entry which is preliminary data.</text>
</comment>
<proteinExistence type="predicted"/>
<evidence type="ECO:0000256" key="1">
    <source>
        <dbReference type="SAM" id="MobiDB-lite"/>
    </source>
</evidence>
<dbReference type="RefSeq" id="XP_025397324.1">
    <property type="nucleotide sequence ID" value="XM_025548873.1"/>
</dbReference>
<dbReference type="Proteomes" id="UP000247233">
    <property type="component" value="Unassembled WGS sequence"/>
</dbReference>
<dbReference type="VEuPathDB" id="FungiDB:BO70DRAFT_95058"/>
<dbReference type="GeneID" id="37071110"/>
<sequence length="69" mass="7565">MKDWEYTPWMAELTVGDINPSQPSYPGKLPGDTTVLRCLLQTVGPSGQEPGGQAYLPDRTSFGTRVPVR</sequence>